<dbReference type="PANTHER" id="PTHR35936">
    <property type="entry name" value="MEMBRANE-BOUND LYTIC MUREIN TRANSGLYCOSYLASE F"/>
    <property type="match status" value="1"/>
</dbReference>
<feature type="chain" id="PRO_5004374415" evidence="2">
    <location>
        <begin position="24"/>
        <end position="245"/>
    </location>
</feature>
<name>R4YUH3_OLEAN</name>
<dbReference type="OrthoDB" id="8771774at2"/>
<dbReference type="KEGG" id="oai:OLEAN_C36920"/>
<keyword evidence="4" id="KW-1185">Reference proteome</keyword>
<reference evidence="3 4" key="1">
    <citation type="journal article" date="2013" name="Nat. Commun.">
        <title>Genome sequence and functional genomic analysis of the oil-degrading bacterium Oleispira antarctica.</title>
        <authorList>
            <person name="Kube M."/>
            <person name="Chernikova T.N."/>
            <person name="Al-Ramahi Y."/>
            <person name="Beloqui A."/>
            <person name="Lopez-Cortez N."/>
            <person name="Guazzaroni M.E."/>
            <person name="Heipieper H.J."/>
            <person name="Klages S."/>
            <person name="Kotsyurbenko O.R."/>
            <person name="Langer I."/>
            <person name="Nechitaylo T.Y."/>
            <person name="Lunsdorf H."/>
            <person name="Fernandez M."/>
            <person name="Juarez S."/>
            <person name="Ciordia S."/>
            <person name="Singer A."/>
            <person name="Kagan O."/>
            <person name="Egorova O."/>
            <person name="Petit P.A."/>
            <person name="Stogios P."/>
            <person name="Kim Y."/>
            <person name="Tchigvintsev A."/>
            <person name="Flick R."/>
            <person name="Denaro R."/>
            <person name="Genovese M."/>
            <person name="Albar J.P."/>
            <person name="Reva O.N."/>
            <person name="Martinez-Gomariz M."/>
            <person name="Tran H."/>
            <person name="Ferrer M."/>
            <person name="Savchenko A."/>
            <person name="Yakunin A.F."/>
            <person name="Yakimov M.M."/>
            <person name="Golyshina O.V."/>
            <person name="Reinhardt R."/>
            <person name="Golyshin P.N."/>
        </authorList>
    </citation>
    <scope>NUCLEOTIDE SEQUENCE [LARGE SCALE GENOMIC DNA]</scope>
</reference>
<dbReference type="PANTHER" id="PTHR35936:SF35">
    <property type="entry name" value="L-CYSTINE-BINDING PROTEIN TCYJ"/>
    <property type="match status" value="1"/>
</dbReference>
<proteinExistence type="inferred from homology"/>
<evidence type="ECO:0000313" key="4">
    <source>
        <dbReference type="Proteomes" id="UP000032749"/>
    </source>
</evidence>
<dbReference type="Proteomes" id="UP000032749">
    <property type="component" value="Chromosome"/>
</dbReference>
<evidence type="ECO:0000256" key="1">
    <source>
        <dbReference type="ARBA" id="ARBA00010333"/>
    </source>
</evidence>
<dbReference type="SUPFAM" id="SSF53850">
    <property type="entry name" value="Periplasmic binding protein-like II"/>
    <property type="match status" value="1"/>
</dbReference>
<comment type="similarity">
    <text evidence="1">Belongs to the bacterial solute-binding protein 3 family.</text>
</comment>
<accession>R4YUH3</accession>
<organism evidence="3 4">
    <name type="scientific">Oleispira antarctica RB-8</name>
    <dbReference type="NCBI Taxonomy" id="698738"/>
    <lineage>
        <taxon>Bacteria</taxon>
        <taxon>Pseudomonadati</taxon>
        <taxon>Pseudomonadota</taxon>
        <taxon>Gammaproteobacteria</taxon>
        <taxon>Oceanospirillales</taxon>
        <taxon>Oceanospirillaceae</taxon>
        <taxon>Oleispira</taxon>
    </lineage>
</organism>
<dbReference type="HOGENOM" id="CLU_090562_0_0_6"/>
<dbReference type="AlphaFoldDB" id="R4YUH3"/>
<evidence type="ECO:0000313" key="3">
    <source>
        <dbReference type="EMBL" id="CCK77868.1"/>
    </source>
</evidence>
<feature type="signal peptide" evidence="2">
    <location>
        <begin position="1"/>
        <end position="23"/>
    </location>
</feature>
<keyword evidence="2" id="KW-0732">Signal</keyword>
<dbReference type="Gene3D" id="3.40.190.10">
    <property type="entry name" value="Periplasmic binding protein-like II"/>
    <property type="match status" value="2"/>
</dbReference>
<dbReference type="STRING" id="698738.OLEAN_C36920"/>
<protein>
    <submittedName>
        <fullName evidence="3">Uncharacterized protein</fullName>
    </submittedName>
</protein>
<evidence type="ECO:0000256" key="2">
    <source>
        <dbReference type="SAM" id="SignalP"/>
    </source>
</evidence>
<sequence length="245" mass="27958">MRLIQRILVSISFAITMSTPVHALTLGVEVTNYAPYFYLNDEQKYQGAAREIFDLFSEISQIKIAYVPMPVPRLFNEFVKGSIALKFPDNPLWSASLSSTVKVHYSEPVLNITESLLVLKQDKPEVAKENIKTVGTILGFSTPGIAMPVANHEFKTIKTKKVEQLIHMLVSERVQGVYFNKNVAQNLITKMYPKKSLVRHSQYPPFQYAYHLSSIKHPKLIEKFNAFLISHAKELDIIRSRYGLK</sequence>
<gene>
    <name evidence="3" type="ORF">OLEAN_C36920</name>
</gene>
<dbReference type="EMBL" id="FO203512">
    <property type="protein sequence ID" value="CCK77868.1"/>
    <property type="molecule type" value="Genomic_DNA"/>
</dbReference>